<sequence length="65" mass="6627">MGIMSERPTRCNTAKAEAPLPVMKPPAAHGGRSGSYHGPGDGKRPKGPWLTEVDDGSRAGAVGTG</sequence>
<evidence type="ECO:0000313" key="2">
    <source>
        <dbReference type="EMBL" id="GGP05704.1"/>
    </source>
</evidence>
<keyword evidence="3" id="KW-1185">Reference proteome</keyword>
<feature type="region of interest" description="Disordered" evidence="1">
    <location>
        <begin position="1"/>
        <end position="65"/>
    </location>
</feature>
<accession>A0A918A312</accession>
<comment type="caution">
    <text evidence="2">The sequence shown here is derived from an EMBL/GenBank/DDBJ whole genome shotgun (WGS) entry which is preliminary data.</text>
</comment>
<evidence type="ECO:0000313" key="3">
    <source>
        <dbReference type="Proteomes" id="UP000660745"/>
    </source>
</evidence>
<reference evidence="2" key="2">
    <citation type="submission" date="2020-09" db="EMBL/GenBank/DDBJ databases">
        <authorList>
            <person name="Sun Q."/>
            <person name="Zhou Y."/>
        </authorList>
    </citation>
    <scope>NUCLEOTIDE SEQUENCE</scope>
    <source>
        <strain evidence="2">CGMCC 4.7430</strain>
    </source>
</reference>
<dbReference type="EMBL" id="BMNK01000003">
    <property type="protein sequence ID" value="GGP05704.1"/>
    <property type="molecule type" value="Genomic_DNA"/>
</dbReference>
<proteinExistence type="predicted"/>
<dbReference type="Proteomes" id="UP000660745">
    <property type="component" value="Unassembled WGS sequence"/>
</dbReference>
<evidence type="ECO:0000256" key="1">
    <source>
        <dbReference type="SAM" id="MobiDB-lite"/>
    </source>
</evidence>
<organism evidence="2 3">
    <name type="scientific">Nonomuraea glycinis</name>
    <dbReference type="NCBI Taxonomy" id="2047744"/>
    <lineage>
        <taxon>Bacteria</taxon>
        <taxon>Bacillati</taxon>
        <taxon>Actinomycetota</taxon>
        <taxon>Actinomycetes</taxon>
        <taxon>Streptosporangiales</taxon>
        <taxon>Streptosporangiaceae</taxon>
        <taxon>Nonomuraea</taxon>
    </lineage>
</organism>
<dbReference type="AlphaFoldDB" id="A0A918A312"/>
<reference evidence="2" key="1">
    <citation type="journal article" date="2014" name="Int. J. Syst. Evol. Microbiol.">
        <title>Complete genome sequence of Corynebacterium casei LMG S-19264T (=DSM 44701T), isolated from a smear-ripened cheese.</title>
        <authorList>
            <consortium name="US DOE Joint Genome Institute (JGI-PGF)"/>
            <person name="Walter F."/>
            <person name="Albersmeier A."/>
            <person name="Kalinowski J."/>
            <person name="Ruckert C."/>
        </authorList>
    </citation>
    <scope>NUCLEOTIDE SEQUENCE</scope>
    <source>
        <strain evidence="2">CGMCC 4.7430</strain>
    </source>
</reference>
<name>A0A918A312_9ACTN</name>
<gene>
    <name evidence="2" type="ORF">GCM10012278_26310</name>
</gene>
<protein>
    <submittedName>
        <fullName evidence="2">Uncharacterized protein</fullName>
    </submittedName>
</protein>